<evidence type="ECO:0000256" key="1">
    <source>
        <dbReference type="ARBA" id="ARBA00004236"/>
    </source>
</evidence>
<comment type="subcellular location">
    <subcellularLocation>
        <location evidence="1">Cell membrane</location>
    </subcellularLocation>
</comment>
<dbReference type="GO" id="GO:0005737">
    <property type="term" value="C:cytoplasm"/>
    <property type="evidence" value="ECO:0007669"/>
    <property type="project" value="TreeGrafter"/>
</dbReference>
<evidence type="ECO:0000256" key="2">
    <source>
        <dbReference type="ARBA" id="ARBA00010532"/>
    </source>
</evidence>
<keyword evidence="7" id="KW-0325">Glycoprotein</keyword>
<dbReference type="STRING" id="13249.T1HG63"/>
<dbReference type="eggNOG" id="KOG3776">
    <property type="taxonomic scope" value="Eukaryota"/>
</dbReference>
<dbReference type="EMBL" id="ACPB03002070">
    <property type="status" value="NOT_ANNOTATED_CDS"/>
    <property type="molecule type" value="Genomic_DNA"/>
</dbReference>
<comment type="similarity">
    <text evidence="2">Belongs to the CD36 family.</text>
</comment>
<organism evidence="10 11">
    <name type="scientific">Rhodnius prolixus</name>
    <name type="common">Triatomid bug</name>
    <dbReference type="NCBI Taxonomy" id="13249"/>
    <lineage>
        <taxon>Eukaryota</taxon>
        <taxon>Metazoa</taxon>
        <taxon>Ecdysozoa</taxon>
        <taxon>Arthropoda</taxon>
        <taxon>Hexapoda</taxon>
        <taxon>Insecta</taxon>
        <taxon>Pterygota</taxon>
        <taxon>Neoptera</taxon>
        <taxon>Paraneoptera</taxon>
        <taxon>Hemiptera</taxon>
        <taxon>Heteroptera</taxon>
        <taxon>Panheteroptera</taxon>
        <taxon>Cimicomorpha</taxon>
        <taxon>Reduviidae</taxon>
        <taxon>Triatominae</taxon>
        <taxon>Rhodnius</taxon>
    </lineage>
</organism>
<evidence type="ECO:0000313" key="10">
    <source>
        <dbReference type="EnsemblMetazoa" id="RPRC003036-PA"/>
    </source>
</evidence>
<feature type="transmembrane region" description="Helical" evidence="9">
    <location>
        <begin position="77"/>
        <end position="102"/>
    </location>
</feature>
<keyword evidence="4 9" id="KW-0812">Transmembrane</keyword>
<dbReference type="PANTHER" id="PTHR11923:SF50">
    <property type="entry name" value="GH19047P"/>
    <property type="match status" value="1"/>
</dbReference>
<keyword evidence="11" id="KW-1185">Reference proteome</keyword>
<feature type="compositionally biased region" description="Basic and acidic residues" evidence="8">
    <location>
        <begin position="1"/>
        <end position="14"/>
    </location>
</feature>
<dbReference type="PRINTS" id="PR01609">
    <property type="entry name" value="CD36FAMILY"/>
</dbReference>
<dbReference type="GO" id="GO:0005044">
    <property type="term" value="F:scavenger receptor activity"/>
    <property type="evidence" value="ECO:0007669"/>
    <property type="project" value="TreeGrafter"/>
</dbReference>
<evidence type="ECO:0000256" key="7">
    <source>
        <dbReference type="ARBA" id="ARBA00023180"/>
    </source>
</evidence>
<dbReference type="AlphaFoldDB" id="T1HG63"/>
<evidence type="ECO:0000256" key="4">
    <source>
        <dbReference type="ARBA" id="ARBA00022692"/>
    </source>
</evidence>
<dbReference type="InterPro" id="IPR002159">
    <property type="entry name" value="CD36_fam"/>
</dbReference>
<keyword evidence="5 9" id="KW-1133">Transmembrane helix</keyword>
<dbReference type="Pfam" id="PF01130">
    <property type="entry name" value="CD36"/>
    <property type="match status" value="1"/>
</dbReference>
<name>T1HG63_RHOPR</name>
<dbReference type="PANTHER" id="PTHR11923">
    <property type="entry name" value="SCAVENGER RECEPTOR CLASS B TYPE-1 SR-B1"/>
    <property type="match status" value="1"/>
</dbReference>
<protein>
    <submittedName>
        <fullName evidence="10">Uncharacterized protein</fullName>
    </submittedName>
</protein>
<dbReference type="EnsemblMetazoa" id="RPRC003036-RA">
    <property type="protein sequence ID" value="RPRC003036-PA"/>
    <property type="gene ID" value="RPRC003036"/>
</dbReference>
<dbReference type="VEuPathDB" id="VectorBase:RPRC003036"/>
<sequence length="471" mass="53554">MAAEETKLEPKKFGELAVPGEDSSDQLHLETQPLNQNGERKFEGRSDSKYLGKTLENLHDIFKFQARRSKENKYKSCGIYLTIILLVLSFACTVFMVGTNWFDTTLEKIITLSNGTFIYNLWQDSDVEVVVRVYPFNYTNVEAVLAGMEKPVLKEVGPYVFKQNISKWNINFHGMERITYSENVSTVFLPEESKGTLADVIYTPNVLVIASVNIVKELNMYTQLTFSATLKSFKVQPFWKLSIHECIFGYEEKIKILSDIVTLLDQEIAPTTGLLSNRMGLLPDEITIGTGVPDLAKRGIIQQYNGKETVGAWEGDECNNITSSDGILLPAETVRSGETLYFFRRILCRRFPFTYENYTTTAQGYPVKRYRMLDHIFSYGRNFSHNYCYCRGRVCPPSGIFYPSPCYYDSPIFFSKPHFMDGDGVLLEDVKGLNPDPEKHTSSVDVHVSLQGFVRLVLLEIPATPPMSEIK</sequence>
<proteinExistence type="inferred from homology"/>
<evidence type="ECO:0000256" key="8">
    <source>
        <dbReference type="SAM" id="MobiDB-lite"/>
    </source>
</evidence>
<feature type="region of interest" description="Disordered" evidence="8">
    <location>
        <begin position="1"/>
        <end position="44"/>
    </location>
</feature>
<reference evidence="10" key="1">
    <citation type="submission" date="2015-05" db="UniProtKB">
        <authorList>
            <consortium name="EnsemblMetazoa"/>
        </authorList>
    </citation>
    <scope>IDENTIFICATION</scope>
</reference>
<dbReference type="HOGENOM" id="CLU_019853_5_0_1"/>
<evidence type="ECO:0000313" key="11">
    <source>
        <dbReference type="Proteomes" id="UP000015103"/>
    </source>
</evidence>
<accession>T1HG63</accession>
<evidence type="ECO:0000256" key="9">
    <source>
        <dbReference type="SAM" id="Phobius"/>
    </source>
</evidence>
<keyword evidence="6 9" id="KW-0472">Membrane</keyword>
<keyword evidence="3" id="KW-1003">Cell membrane</keyword>
<evidence type="ECO:0000256" key="6">
    <source>
        <dbReference type="ARBA" id="ARBA00023136"/>
    </source>
</evidence>
<dbReference type="Proteomes" id="UP000015103">
    <property type="component" value="Unassembled WGS sequence"/>
</dbReference>
<evidence type="ECO:0000256" key="3">
    <source>
        <dbReference type="ARBA" id="ARBA00022475"/>
    </source>
</evidence>
<evidence type="ECO:0000256" key="5">
    <source>
        <dbReference type="ARBA" id="ARBA00022989"/>
    </source>
</evidence>
<dbReference type="GO" id="GO:0005886">
    <property type="term" value="C:plasma membrane"/>
    <property type="evidence" value="ECO:0007669"/>
    <property type="project" value="UniProtKB-SubCell"/>
</dbReference>
<dbReference type="InParanoid" id="T1HG63"/>